<reference evidence="5 6" key="1">
    <citation type="submission" date="2021-05" db="EMBL/GenBank/DDBJ databases">
        <title>The draft genome of Geobacter pelophilus DSM 12255.</title>
        <authorList>
            <person name="Xu Z."/>
            <person name="Masuda Y."/>
            <person name="Itoh H."/>
            <person name="Senoo K."/>
        </authorList>
    </citation>
    <scope>NUCLEOTIDE SEQUENCE [LARGE SCALE GENOMIC DNA]</scope>
    <source>
        <strain evidence="5 6">DSM 12255</strain>
    </source>
</reference>
<keyword evidence="3" id="KW-1133">Transmembrane helix</keyword>
<dbReference type="GO" id="GO:0046475">
    <property type="term" value="P:glycerophospholipid catabolic process"/>
    <property type="evidence" value="ECO:0007669"/>
    <property type="project" value="TreeGrafter"/>
</dbReference>
<feature type="transmembrane region" description="Helical" evidence="3">
    <location>
        <begin position="503"/>
        <end position="524"/>
    </location>
</feature>
<feature type="transmembrane region" description="Helical" evidence="3">
    <location>
        <begin position="185"/>
        <end position="203"/>
    </location>
</feature>
<dbReference type="InterPro" id="IPR002641">
    <property type="entry name" value="PNPLA_dom"/>
</dbReference>
<dbReference type="Gene3D" id="3.40.1090.10">
    <property type="entry name" value="Cytosolic phospholipase A2 catalytic domain"/>
    <property type="match status" value="1"/>
</dbReference>
<organism evidence="5 6">
    <name type="scientific">Geoanaerobacter pelophilus</name>
    <dbReference type="NCBI Taxonomy" id="60036"/>
    <lineage>
        <taxon>Bacteria</taxon>
        <taxon>Pseudomonadati</taxon>
        <taxon>Thermodesulfobacteriota</taxon>
        <taxon>Desulfuromonadia</taxon>
        <taxon>Geobacterales</taxon>
        <taxon>Geobacteraceae</taxon>
        <taxon>Geoanaerobacter</taxon>
    </lineage>
</organism>
<feature type="transmembrane region" description="Helical" evidence="3">
    <location>
        <begin position="224"/>
        <end position="243"/>
    </location>
</feature>
<proteinExistence type="predicted"/>
<keyword evidence="6" id="KW-1185">Reference proteome</keyword>
<evidence type="ECO:0000313" key="6">
    <source>
        <dbReference type="Proteomes" id="UP000811899"/>
    </source>
</evidence>
<evidence type="ECO:0000313" key="5">
    <source>
        <dbReference type="EMBL" id="MBT0666030.1"/>
    </source>
</evidence>
<feature type="transmembrane region" description="Helical" evidence="3">
    <location>
        <begin position="412"/>
        <end position="433"/>
    </location>
</feature>
<dbReference type="AlphaFoldDB" id="A0AAW4L851"/>
<name>A0AAW4L851_9BACT</name>
<feature type="transmembrane region" description="Helical" evidence="3">
    <location>
        <begin position="454"/>
        <end position="479"/>
    </location>
</feature>
<dbReference type="EMBL" id="JAHCVJ010000008">
    <property type="protein sequence ID" value="MBT0666030.1"/>
    <property type="molecule type" value="Genomic_DNA"/>
</dbReference>
<feature type="transmembrane region" description="Helical" evidence="3">
    <location>
        <begin position="274"/>
        <end position="295"/>
    </location>
</feature>
<feature type="transmembrane region" description="Helical" evidence="3">
    <location>
        <begin position="381"/>
        <end position="400"/>
    </location>
</feature>
<keyword evidence="3" id="KW-0812">Transmembrane</keyword>
<dbReference type="PANTHER" id="PTHR10728">
    <property type="entry name" value="CYTOSOLIC PHOSPHOLIPASE A2"/>
    <property type="match status" value="1"/>
</dbReference>
<feature type="transmembrane region" description="Helical" evidence="3">
    <location>
        <begin position="345"/>
        <end position="369"/>
    </location>
</feature>
<evidence type="ECO:0000259" key="4">
    <source>
        <dbReference type="Pfam" id="PF01734"/>
    </source>
</evidence>
<dbReference type="InterPro" id="IPR016035">
    <property type="entry name" value="Acyl_Trfase/lysoPLipase"/>
</dbReference>
<feature type="region of interest" description="Disordered" evidence="2">
    <location>
        <begin position="548"/>
        <end position="582"/>
    </location>
</feature>
<sequence>MFGNNSDKDHRPLTFEEVIEQERQVIDPHNGRDKGGHPSYTALCLSGGGIRSATFNLGIIQGLAKAGLLKQFDYLSTVSGGGYIGGWLSAWIARSCFPYVNQQLAATQDIEKPGEEPEPIQQLRNFSNYLSPKLGLMDADTWTLAATFIRNMLLNWSVIIPLMAILLILPRFMIAVIAAEQDLKTMLYLLSIGGILVFFSVLYEAIDLPSLGDARWPVRRFQTVFLAPFIGYAVVFAIVWGWYVQLGPDAVINSAGFTLTSCQKEYLRDLKWPFAAFGAIFHVVAWLTGLSIAAIQRKKMPAIGRIVCFLVSAALSGAVGGYLLIRSAESISHLIPDDIPAYACFAAPLFIGAFLTAGLLQVAIVNAVTEETDREWWASSAARPLIITCIWLVGSALVYYGPQLLFTKITTLQSTAVSLFGILSGAVTAFCGHSDSTSATAEKSRSWQKLGIDMLMSLAAVLFIAIFLILLTLGTSWLLEKHPVNFSVDHHILQLHYGNRDQMLFPTFLGLLFFGGFMGFFVHINRFSLHCMYRNRLIRAYLGASRRQPEAQDPGEQRDFKKEREIRERENQRDPNKLTGFDQKDNIKMTGLEARPFHIVNIALNLAGDEKLSWQQRKAESFTISPLHAGGKGVKYRPIKEYSARKSICLSPDEGLSLGTAIAISGAAASPNMGYHSSPLVTFIMALFNLRLGWWLGNPGPCGSRTWRSSGPKWSAGIMFREMFGRTSDHYKYVYLSDGGHFENLGLYEMALRRCRQIVVIDAGCDEKKHFEDLGNAIRKIRIDLFATVTLDLKPIIKWGRRYVTGTIDYPAIPGQAAMQGRIVYIKPVVNGNEPPDILNYRKQNTVFPHEPTSDQWFSESQFESYRMLGFHTIKEILRDNWQCPSIDRFG</sequence>
<evidence type="ECO:0000256" key="3">
    <source>
        <dbReference type="SAM" id="Phobius"/>
    </source>
</evidence>
<dbReference type="PANTHER" id="PTHR10728:SF40">
    <property type="entry name" value="PATATIN FAMILY PROTEIN"/>
    <property type="match status" value="1"/>
</dbReference>
<feature type="transmembrane region" description="Helical" evidence="3">
    <location>
        <begin position="302"/>
        <end position="325"/>
    </location>
</feature>
<dbReference type="GO" id="GO:0005829">
    <property type="term" value="C:cytosol"/>
    <property type="evidence" value="ECO:0007669"/>
    <property type="project" value="TreeGrafter"/>
</dbReference>
<dbReference type="SUPFAM" id="SSF52151">
    <property type="entry name" value="FabD/lysophospholipase-like"/>
    <property type="match status" value="1"/>
</dbReference>
<evidence type="ECO:0000256" key="2">
    <source>
        <dbReference type="SAM" id="MobiDB-lite"/>
    </source>
</evidence>
<dbReference type="GO" id="GO:0004623">
    <property type="term" value="F:phospholipase A2 activity"/>
    <property type="evidence" value="ECO:0007669"/>
    <property type="project" value="TreeGrafter"/>
</dbReference>
<feature type="transmembrane region" description="Helical" evidence="3">
    <location>
        <begin position="158"/>
        <end position="179"/>
    </location>
</feature>
<gene>
    <name evidence="5" type="ORF">KI809_17090</name>
</gene>
<dbReference type="Proteomes" id="UP000811899">
    <property type="component" value="Unassembled WGS sequence"/>
</dbReference>
<feature type="domain" description="PNPLA" evidence="4">
    <location>
        <begin position="43"/>
        <end position="91"/>
    </location>
</feature>
<dbReference type="RefSeq" id="WP_214172800.1">
    <property type="nucleotide sequence ID" value="NZ_JAHCVJ010000008.1"/>
</dbReference>
<protein>
    <submittedName>
        <fullName evidence="5">Patatin-like phospholipase family protein</fullName>
    </submittedName>
</protein>
<keyword evidence="1" id="KW-0443">Lipid metabolism</keyword>
<comment type="caution">
    <text evidence="5">The sequence shown here is derived from an EMBL/GenBank/DDBJ whole genome shotgun (WGS) entry which is preliminary data.</text>
</comment>
<keyword evidence="3" id="KW-0472">Membrane</keyword>
<accession>A0AAW4L851</accession>
<evidence type="ECO:0000256" key="1">
    <source>
        <dbReference type="ARBA" id="ARBA00023098"/>
    </source>
</evidence>
<dbReference type="Pfam" id="PF01734">
    <property type="entry name" value="Patatin"/>
    <property type="match status" value="1"/>
</dbReference>